<reference evidence="5" key="1">
    <citation type="journal article" date="2019" name="Int. J. Syst. Evol. Microbiol.">
        <title>The Global Catalogue of Microorganisms (GCM) 10K type strain sequencing project: providing services to taxonomists for standard genome sequencing and annotation.</title>
        <authorList>
            <consortium name="The Broad Institute Genomics Platform"/>
            <consortium name="The Broad Institute Genome Sequencing Center for Infectious Disease"/>
            <person name="Wu L."/>
            <person name="Ma J."/>
        </authorList>
    </citation>
    <scope>NUCLEOTIDE SEQUENCE [LARGE SCALE GENOMIC DNA]</scope>
    <source>
        <strain evidence="5">KCTC 62784</strain>
    </source>
</reference>
<dbReference type="CDD" id="cd03468">
    <property type="entry name" value="PolY_like"/>
    <property type="match status" value="1"/>
</dbReference>
<keyword evidence="5" id="KW-1185">Reference proteome</keyword>
<dbReference type="InterPro" id="IPR043128">
    <property type="entry name" value="Rev_trsase/Diguanyl_cyclase"/>
</dbReference>
<evidence type="ECO:0000256" key="1">
    <source>
        <dbReference type="ARBA" id="ARBA00010945"/>
    </source>
</evidence>
<dbReference type="PANTHER" id="PTHR35369:SF2">
    <property type="entry name" value="BLR3025 PROTEIN"/>
    <property type="match status" value="1"/>
</dbReference>
<gene>
    <name evidence="4" type="ORF">ACFODT_11150</name>
</gene>
<dbReference type="Proteomes" id="UP001595384">
    <property type="component" value="Unassembled WGS sequence"/>
</dbReference>
<organism evidence="4 5">
    <name type="scientific">Vibrio zhugei</name>
    <dbReference type="NCBI Taxonomy" id="2479546"/>
    <lineage>
        <taxon>Bacteria</taxon>
        <taxon>Pseudomonadati</taxon>
        <taxon>Pseudomonadota</taxon>
        <taxon>Gammaproteobacteria</taxon>
        <taxon>Vibrionales</taxon>
        <taxon>Vibrionaceae</taxon>
        <taxon>Vibrio</taxon>
    </lineage>
</organism>
<dbReference type="Gene3D" id="3.30.70.270">
    <property type="match status" value="1"/>
</dbReference>
<dbReference type="InterPro" id="IPR050356">
    <property type="entry name" value="SulA_CellDiv_inhibitor"/>
</dbReference>
<dbReference type="RefSeq" id="WP_123015790.1">
    <property type="nucleotide sequence ID" value="NZ_AP024911.1"/>
</dbReference>
<dbReference type="SUPFAM" id="SSF56672">
    <property type="entry name" value="DNA/RNA polymerases"/>
    <property type="match status" value="1"/>
</dbReference>
<sequence length="466" mass="53538">MKHWLYLHFPQLQLDTLFAESAQPTALVHGHQHKIVQLNALARAQGIQEGMGLASAATLCHELNVVAYDPKMEIKALEGIAQWLYLVTSDIVLFPPQGLLLSITPMLTLYSGLENYWQAISQHLQKHAVHYHYSTGFSPLCAQLLAHQHQQHCLTLDNAQLKRALLPIDLTMTDLPAQHIESLRRVGTQTIEALIAIPLADLARRFDIDVVNYVGRLLGQFHHPLSEYRPSEQFAAHLPLLYELSHTQWLETPLQRLLIQLEAFLRLRNQVAYELTLTLVQRDRQTAQVTFTAAQGEYRHEAWIILCRLHLESITLEHPVIEMTLSVARSGEMDSQSDDLFQGRTGQQSESELLSLLQAKLGHEHVHQPYFTDDPRPESATHYGRPHTSVKQAERRAQLRPTLLYTPPRALTDKVTIVQGPERIATGWWDNNILIRDYFIARSREGRWLWIYRTPEKKWWVHGVFS</sequence>
<accession>A0ABV7CD18</accession>
<dbReference type="InterPro" id="IPR001126">
    <property type="entry name" value="UmuC"/>
</dbReference>
<evidence type="ECO:0000313" key="5">
    <source>
        <dbReference type="Proteomes" id="UP001595384"/>
    </source>
</evidence>
<evidence type="ECO:0000256" key="2">
    <source>
        <dbReference type="ARBA" id="ARBA00022763"/>
    </source>
</evidence>
<dbReference type="EMBL" id="JBHRSE010000069">
    <property type="protein sequence ID" value="MFC3024380.1"/>
    <property type="molecule type" value="Genomic_DNA"/>
</dbReference>
<dbReference type="InterPro" id="IPR043502">
    <property type="entry name" value="DNA/RNA_pol_sf"/>
</dbReference>
<comment type="similarity">
    <text evidence="1">Belongs to the DNA polymerase type-Y family.</text>
</comment>
<protein>
    <submittedName>
        <fullName evidence="4">Y-family DNA polymerase</fullName>
    </submittedName>
</protein>
<comment type="caution">
    <text evidence="4">The sequence shown here is derived from an EMBL/GenBank/DDBJ whole genome shotgun (WGS) entry which is preliminary data.</text>
</comment>
<evidence type="ECO:0000313" key="4">
    <source>
        <dbReference type="EMBL" id="MFC3024380.1"/>
    </source>
</evidence>
<feature type="domain" description="UmuC" evidence="3">
    <location>
        <begin position="23"/>
        <end position="139"/>
    </location>
</feature>
<name>A0ABV7CD18_9VIBR</name>
<dbReference type="Gene3D" id="3.40.1170.60">
    <property type="match status" value="1"/>
</dbReference>
<dbReference type="Pfam" id="PF00817">
    <property type="entry name" value="IMS"/>
    <property type="match status" value="1"/>
</dbReference>
<evidence type="ECO:0000259" key="3">
    <source>
        <dbReference type="Pfam" id="PF00817"/>
    </source>
</evidence>
<keyword evidence="2" id="KW-0227">DNA damage</keyword>
<dbReference type="PANTHER" id="PTHR35369">
    <property type="entry name" value="BLR3025 PROTEIN-RELATED"/>
    <property type="match status" value="1"/>
</dbReference>
<proteinExistence type="inferred from homology"/>